<reference evidence="3" key="1">
    <citation type="submission" date="2016-10" db="EMBL/GenBank/DDBJ databases">
        <authorList>
            <person name="Varghese N."/>
            <person name="Submissions S."/>
        </authorList>
    </citation>
    <scope>NUCLEOTIDE SEQUENCE [LARGE SCALE GENOMIC DNA]</scope>
    <source>
        <strain evidence="3">CECT 8338</strain>
    </source>
</reference>
<feature type="transmembrane region" description="Helical" evidence="1">
    <location>
        <begin position="148"/>
        <end position="171"/>
    </location>
</feature>
<proteinExistence type="predicted"/>
<feature type="transmembrane region" description="Helical" evidence="1">
    <location>
        <begin position="90"/>
        <end position="112"/>
    </location>
</feature>
<evidence type="ECO:0000313" key="3">
    <source>
        <dbReference type="Proteomes" id="UP000243924"/>
    </source>
</evidence>
<dbReference type="AlphaFoldDB" id="A0A1H2GID9"/>
<feature type="transmembrane region" description="Helical" evidence="1">
    <location>
        <begin position="192"/>
        <end position="212"/>
    </location>
</feature>
<keyword evidence="3" id="KW-1185">Reference proteome</keyword>
<evidence type="ECO:0000313" key="2">
    <source>
        <dbReference type="EMBL" id="SDU19151.1"/>
    </source>
</evidence>
<feature type="transmembrane region" description="Helical" evidence="1">
    <location>
        <begin position="15"/>
        <end position="41"/>
    </location>
</feature>
<sequence>MRGLAEYIMRGSRQATLVVGVCAAVPLLFWLAAAALALVILRRGLQDALSIMIWGGLPALVWAFLGDWTPVLVMAGAAGLATLLRQRNDWVPVVLASVPLGLLFGAVLLMALNAPMQALAAEVRDMLPQLLGDMSELDEATMSRLDGLLLPILAGLIGGSHALLAVVSVMIGRSLQARLYNPGGFRTEFHRLRLTPLVAGGLLLLSLFGAQLGQLAMVAPIATLPLFLAGLALVHGVAGIKGMGVAWLVMFYLLLVLFAQFVFPLILLLALIDSLFDFRGRMQPPQAPPQDPDSNDQP</sequence>
<evidence type="ECO:0008006" key="4">
    <source>
        <dbReference type="Google" id="ProtNLM"/>
    </source>
</evidence>
<feature type="transmembrane region" description="Helical" evidence="1">
    <location>
        <begin position="61"/>
        <end position="83"/>
    </location>
</feature>
<dbReference type="Proteomes" id="UP000243924">
    <property type="component" value="Chromosome I"/>
</dbReference>
<protein>
    <recommendedName>
        <fullName evidence="4">DUF2232 domain-containing protein</fullName>
    </recommendedName>
</protein>
<dbReference type="EMBL" id="LT629787">
    <property type="protein sequence ID" value="SDU19151.1"/>
    <property type="molecule type" value="Genomic_DNA"/>
</dbReference>
<keyword evidence="1" id="KW-0812">Transmembrane</keyword>
<dbReference type="OrthoDB" id="5659946at2"/>
<keyword evidence="1" id="KW-0472">Membrane</keyword>
<feature type="transmembrane region" description="Helical" evidence="1">
    <location>
        <begin position="218"/>
        <end position="238"/>
    </location>
</feature>
<organism evidence="2 3">
    <name type="scientific">Halopseudomonas salegens</name>
    <dbReference type="NCBI Taxonomy" id="1434072"/>
    <lineage>
        <taxon>Bacteria</taxon>
        <taxon>Pseudomonadati</taxon>
        <taxon>Pseudomonadota</taxon>
        <taxon>Gammaproteobacteria</taxon>
        <taxon>Pseudomonadales</taxon>
        <taxon>Pseudomonadaceae</taxon>
        <taxon>Halopseudomonas</taxon>
    </lineage>
</organism>
<name>A0A1H2GID9_9GAMM</name>
<dbReference type="STRING" id="1434072.SAMN05216210_2315"/>
<evidence type="ECO:0000256" key="1">
    <source>
        <dbReference type="SAM" id="Phobius"/>
    </source>
</evidence>
<feature type="transmembrane region" description="Helical" evidence="1">
    <location>
        <begin position="245"/>
        <end position="272"/>
    </location>
</feature>
<dbReference type="RefSeq" id="WP_092387072.1">
    <property type="nucleotide sequence ID" value="NZ_LT629787.1"/>
</dbReference>
<keyword evidence="1" id="KW-1133">Transmembrane helix</keyword>
<gene>
    <name evidence="2" type="ORF">SAMN05216210_2315</name>
</gene>
<accession>A0A1H2GID9</accession>